<dbReference type="PANTHER" id="PTHR35249">
    <property type="entry name" value="DYNEIN REGULATORY COMPLEX SUBUNIT 7"/>
    <property type="match status" value="1"/>
</dbReference>
<sequence length="877" mass="102627">MDETSANEFDVTEPIKEPSIKEGTGSSLSTKANSEITSKESILKQTLKELNPFHLPHEFRSLPRTFDAEDFQFPASYRENTNKEDCLLAYADNFKRQYSKRFPQRTPLFLAPRNELDVRKFVCTTIRPTKLPFAALHDASGVASFIADFLQISPLLPCNELPQRLMSPSTTLSLQAGTCFDYSTLICSLLIGVGYNAYVVSGYATRECCLKDESRKECPILIEKPKEVEMYDPPPVRKYQVKSMKDFVSKYEMSMKMRELIESKEAEEKRKKEEKEQRDKAEEPFPDPLYGLRVHSWILILPGSRDVKEAFFIEPFTGEMVALKTNMYLGIEAAWNDKNFWVNLQDCTNGIGNMRYDLNKLEDWEFLLPFEFMTEEQISKLDDRVPLVESPVSWTLPISLTNVQYDQRYPNYQKSVIYNRVRLTKYSPYSQKANLITKITIFNDRDLKDPIEEREYFDRRKDRLLSRITDLKRGWIKESFDHGRMNDQLKGHSYLIDGHEVDDTRIMEFYPKLRIDGLAKHERDGPIMKEWYENRDDRLIYRETRFGRTVRKYGPPVIIQSGSQRESVNESRTTKTSYKEIEIIKERFSRNPDIPADEDVEERFFDIIGGKYHLKYHIADDFIFPCRREFNKPILTDDVRQIIELQSDTHTVFHPKLNPPHKTKAEIYQMLLDLIKLEKNAKESARASEAEAKCILSLRASEESYPELEVGLWDTLRNEEMHKLRIELEKHAKMELKHKKETELDYLTPYLDMLDLDGDNLTAEDAKVLCNACEDDLQQRLSRQGAKLQARYDAEKNDFQEKRKAIELNQADLTKDEEAEYLKYCHDTLIRLSTLEDLIKVHTETTPEKLSSLQHKLRSDPRLARVFENTIQEQVGI</sequence>
<feature type="domain" description="Dynein regulatory complex subunit 7 MORN" evidence="11">
    <location>
        <begin position="410"/>
        <end position="710"/>
    </location>
</feature>
<evidence type="ECO:0000313" key="15">
    <source>
        <dbReference type="WBParaSite" id="HNAJ_0000832201-mRNA-1"/>
    </source>
</evidence>
<dbReference type="Proteomes" id="UP000278807">
    <property type="component" value="Unassembled WGS sequence"/>
</dbReference>
<evidence type="ECO:0000256" key="9">
    <source>
        <dbReference type="ARBA" id="ARBA00023273"/>
    </source>
</evidence>
<dbReference type="GO" id="GO:0031514">
    <property type="term" value="C:motile cilium"/>
    <property type="evidence" value="ECO:0007669"/>
    <property type="project" value="UniProtKB-SubCell"/>
</dbReference>
<feature type="compositionally biased region" description="Polar residues" evidence="10">
    <location>
        <begin position="24"/>
        <end position="35"/>
    </location>
</feature>
<feature type="region of interest" description="Disordered" evidence="10">
    <location>
        <begin position="262"/>
        <end position="284"/>
    </location>
</feature>
<dbReference type="EMBL" id="UZAE01012258">
    <property type="protein sequence ID" value="VDO04227.1"/>
    <property type="molecule type" value="Genomic_DNA"/>
</dbReference>
<dbReference type="GO" id="GO:0005930">
    <property type="term" value="C:axoneme"/>
    <property type="evidence" value="ECO:0007669"/>
    <property type="project" value="UniProtKB-SubCell"/>
</dbReference>
<organism evidence="15">
    <name type="scientific">Rodentolepis nana</name>
    <name type="common">Dwarf tapeworm</name>
    <name type="synonym">Hymenolepis nana</name>
    <dbReference type="NCBI Taxonomy" id="102285"/>
    <lineage>
        <taxon>Eukaryota</taxon>
        <taxon>Metazoa</taxon>
        <taxon>Spiralia</taxon>
        <taxon>Lophotrochozoa</taxon>
        <taxon>Platyhelminthes</taxon>
        <taxon>Cestoda</taxon>
        <taxon>Eucestoda</taxon>
        <taxon>Cyclophyllidea</taxon>
        <taxon>Hymenolepididae</taxon>
        <taxon>Rodentolepis</taxon>
    </lineage>
</organism>
<evidence type="ECO:0000256" key="2">
    <source>
        <dbReference type="ARBA" id="ARBA00004430"/>
    </source>
</evidence>
<dbReference type="InterPro" id="IPR033551">
    <property type="entry name" value="DRC7/lobo"/>
</dbReference>
<keyword evidence="7" id="KW-0969">Cilium</keyword>
<dbReference type="GO" id="GO:0030317">
    <property type="term" value="P:flagellated sperm motility"/>
    <property type="evidence" value="ECO:0007669"/>
    <property type="project" value="TreeGrafter"/>
</dbReference>
<keyword evidence="9" id="KW-0966">Cell projection</keyword>
<proteinExistence type="inferred from homology"/>
<dbReference type="Pfam" id="PF24667">
    <property type="entry name" value="MORN_DRC7"/>
    <property type="match status" value="1"/>
</dbReference>
<dbReference type="STRING" id="102285.A0A0R3TM08"/>
<dbReference type="PANTHER" id="PTHR35249:SF2">
    <property type="entry name" value="DYNEIN REGULATORY COMPLEX SUBUNIT 7"/>
    <property type="match status" value="1"/>
</dbReference>
<dbReference type="SUPFAM" id="SSF54001">
    <property type="entry name" value="Cysteine proteinases"/>
    <property type="match status" value="1"/>
</dbReference>
<gene>
    <name evidence="13" type="ORF">HNAJ_LOCUS8318</name>
</gene>
<keyword evidence="5" id="KW-0282">Flagellum</keyword>
<evidence type="ECO:0000256" key="3">
    <source>
        <dbReference type="ARBA" id="ARBA00010738"/>
    </source>
</evidence>
<feature type="domain" description="Dynein regulatory complex subunit 7 C-terminal" evidence="12">
    <location>
        <begin position="760"/>
        <end position="866"/>
    </location>
</feature>
<evidence type="ECO:0000256" key="6">
    <source>
        <dbReference type="ARBA" id="ARBA00023054"/>
    </source>
</evidence>
<evidence type="ECO:0000256" key="5">
    <source>
        <dbReference type="ARBA" id="ARBA00022846"/>
    </source>
</evidence>
<dbReference type="WBParaSite" id="HNAJ_0000832201-mRNA-1">
    <property type="protein sequence ID" value="HNAJ_0000832201-mRNA-1"/>
    <property type="gene ID" value="HNAJ_0000832201"/>
</dbReference>
<reference evidence="15" key="1">
    <citation type="submission" date="2017-02" db="UniProtKB">
        <authorList>
            <consortium name="WormBaseParasite"/>
        </authorList>
    </citation>
    <scope>IDENTIFICATION</scope>
</reference>
<keyword evidence="8" id="KW-0206">Cytoskeleton</keyword>
<protein>
    <submittedName>
        <fullName evidence="15">TGc domain-containing protein</fullName>
    </submittedName>
</protein>
<evidence type="ECO:0000256" key="8">
    <source>
        <dbReference type="ARBA" id="ARBA00023212"/>
    </source>
</evidence>
<evidence type="ECO:0000256" key="10">
    <source>
        <dbReference type="SAM" id="MobiDB-lite"/>
    </source>
</evidence>
<evidence type="ECO:0000256" key="7">
    <source>
        <dbReference type="ARBA" id="ARBA00023069"/>
    </source>
</evidence>
<evidence type="ECO:0000313" key="13">
    <source>
        <dbReference type="EMBL" id="VDO04227.1"/>
    </source>
</evidence>
<comment type="similarity">
    <text evidence="3">Belongs to the DRC7 family.</text>
</comment>
<dbReference type="AlphaFoldDB" id="A0A0R3TM08"/>
<accession>A0A0R3TM08</accession>
<evidence type="ECO:0000259" key="11">
    <source>
        <dbReference type="Pfam" id="PF24667"/>
    </source>
</evidence>
<dbReference type="OrthoDB" id="10262874at2759"/>
<comment type="subcellular location">
    <subcellularLocation>
        <location evidence="1">Cell projection</location>
        <location evidence="1">Cilium</location>
        <location evidence="1">Flagellum</location>
    </subcellularLocation>
    <subcellularLocation>
        <location evidence="2">Cytoplasm</location>
        <location evidence="2">Cytoskeleton</location>
        <location evidence="2">Cilium axoneme</location>
    </subcellularLocation>
</comment>
<dbReference type="InterPro" id="IPR056292">
    <property type="entry name" value="DRC7_C"/>
</dbReference>
<evidence type="ECO:0000259" key="12">
    <source>
        <dbReference type="Pfam" id="PF24671"/>
    </source>
</evidence>
<dbReference type="InterPro" id="IPR056291">
    <property type="entry name" value="MORN_DRC7"/>
</dbReference>
<dbReference type="InterPro" id="IPR038765">
    <property type="entry name" value="Papain-like_cys_pep_sf"/>
</dbReference>
<feature type="region of interest" description="Disordered" evidence="10">
    <location>
        <begin position="1"/>
        <end position="35"/>
    </location>
</feature>
<evidence type="ECO:0000313" key="14">
    <source>
        <dbReference type="Proteomes" id="UP000278807"/>
    </source>
</evidence>
<keyword evidence="4" id="KW-0963">Cytoplasm</keyword>
<name>A0A0R3TM08_RODNA</name>
<dbReference type="Pfam" id="PF24671">
    <property type="entry name" value="DRC7_C"/>
    <property type="match status" value="1"/>
</dbReference>
<evidence type="ECO:0000256" key="1">
    <source>
        <dbReference type="ARBA" id="ARBA00004230"/>
    </source>
</evidence>
<evidence type="ECO:0000256" key="4">
    <source>
        <dbReference type="ARBA" id="ARBA00022490"/>
    </source>
</evidence>
<reference evidence="13 14" key="2">
    <citation type="submission" date="2018-11" db="EMBL/GenBank/DDBJ databases">
        <authorList>
            <consortium name="Pathogen Informatics"/>
        </authorList>
    </citation>
    <scope>NUCLEOTIDE SEQUENCE [LARGE SCALE GENOMIC DNA]</scope>
</reference>
<keyword evidence="6" id="KW-0175">Coiled coil</keyword>
<feature type="compositionally biased region" description="Basic and acidic residues" evidence="10">
    <location>
        <begin position="262"/>
        <end position="283"/>
    </location>
</feature>
<keyword evidence="14" id="KW-1185">Reference proteome</keyword>